<evidence type="ECO:0000313" key="2">
    <source>
        <dbReference type="EMBL" id="CDS83888.1"/>
    </source>
</evidence>
<keyword evidence="1" id="KW-0472">Membrane</keyword>
<evidence type="ECO:0000256" key="1">
    <source>
        <dbReference type="SAM" id="Phobius"/>
    </source>
</evidence>
<keyword evidence="1" id="KW-1133">Transmembrane helix</keyword>
<feature type="transmembrane region" description="Helical" evidence="1">
    <location>
        <begin position="36"/>
        <end position="55"/>
    </location>
</feature>
<gene>
    <name evidence="2" type="ORF">BN1096_250012</name>
</gene>
<organism evidence="2">
    <name type="scientific">Clostridioides difficile</name>
    <name type="common">Peptoclostridium difficile</name>
    <dbReference type="NCBI Taxonomy" id="1496"/>
    <lineage>
        <taxon>Bacteria</taxon>
        <taxon>Bacillati</taxon>
        <taxon>Bacillota</taxon>
        <taxon>Clostridia</taxon>
        <taxon>Peptostreptococcales</taxon>
        <taxon>Peptostreptococcaceae</taxon>
        <taxon>Clostridioides</taxon>
    </lineage>
</organism>
<accession>A0A069A3B6</accession>
<sequence length="60" mass="7039">MISFISYFLLIKQITLLFKYIILAKKVQSKVQSITIVQSIAVVSKFFTIFFIYSLDNQKK</sequence>
<proteinExistence type="predicted"/>
<reference evidence="2" key="1">
    <citation type="submission" date="2014-07" db="EMBL/GenBank/DDBJ databases">
        <authorList>
            <person name="Monot Marc"/>
        </authorList>
    </citation>
    <scope>NUCLEOTIDE SEQUENCE</scope>
</reference>
<protein>
    <recommendedName>
        <fullName evidence="3">Transmembrane protein</fullName>
    </recommendedName>
</protein>
<dbReference type="EMBL" id="LK932475">
    <property type="protein sequence ID" value="CDS83888.1"/>
    <property type="molecule type" value="Genomic_DNA"/>
</dbReference>
<evidence type="ECO:0008006" key="3">
    <source>
        <dbReference type="Google" id="ProtNLM"/>
    </source>
</evidence>
<keyword evidence="1" id="KW-0812">Transmembrane</keyword>
<feature type="transmembrane region" description="Helical" evidence="1">
    <location>
        <begin position="6"/>
        <end position="24"/>
    </location>
</feature>
<dbReference type="AlphaFoldDB" id="A0A069A3B6"/>
<name>A0A069A3B6_CLODI</name>